<keyword evidence="3" id="KW-1185">Reference proteome</keyword>
<feature type="compositionally biased region" description="Gly residues" evidence="1">
    <location>
        <begin position="200"/>
        <end position="274"/>
    </location>
</feature>
<evidence type="ECO:0008006" key="4">
    <source>
        <dbReference type="Google" id="ProtNLM"/>
    </source>
</evidence>
<sequence>MGDHGSVWLAQGGASPSGEYPSEDKSQIKQWLDGANPLVIDGQGQTYLNASSKVEQAYTALETHAPRIAAIWKGPDANKAKEALELLHATGKELSGALQKMGSQLSTYAQHLTTAQTKVDEEQKVPSGTEDAATVKKVLEDIHARQTLHELNQKIVEVYNAAPKYLNYNLPTVSLPGSGGPTTTNPNYPTGTRYTTTGSGYDGSSGGNYGGYDGSGGSGSGGSGSGGSGSGGSNPGGTNPGGTNPGGTNPGGSDPGGTDPGNTGPGAPGSGTPGDPGQTPPPTTTGPGDGTVPPVIGDRDTTTTTGGPTTTDPRQTDMASYRPPVVPTTPTVPTTMTPPPTTLTPTPGYGMPTPVGAAPGIPSVIGSPGAGGAHPALAGPGSGRAGGVGPGGMPMMPFMGGAGGGGEYSDLERNTYMPEDSSNWTSGHETTDPVIG</sequence>
<feature type="compositionally biased region" description="Gly residues" evidence="1">
    <location>
        <begin position="380"/>
        <end position="389"/>
    </location>
</feature>
<feature type="region of interest" description="Disordered" evidence="1">
    <location>
        <begin position="1"/>
        <end position="26"/>
    </location>
</feature>
<evidence type="ECO:0000313" key="2">
    <source>
        <dbReference type="EMBL" id="GAA1693560.1"/>
    </source>
</evidence>
<gene>
    <name evidence="2" type="ORF">GCM10009733_106770</name>
</gene>
<accession>A0ABP4TTN2</accession>
<dbReference type="InterPro" id="IPR036689">
    <property type="entry name" value="ESAT-6-like_sf"/>
</dbReference>
<name>A0ABP4TTN2_9ACTN</name>
<protein>
    <recommendedName>
        <fullName evidence="4">WXG100 family type VII secretion target</fullName>
    </recommendedName>
</protein>
<feature type="compositionally biased region" description="Low complexity" evidence="1">
    <location>
        <begin position="343"/>
        <end position="355"/>
    </location>
</feature>
<feature type="compositionally biased region" description="Low complexity" evidence="1">
    <location>
        <begin position="302"/>
        <end position="317"/>
    </location>
</feature>
<organism evidence="2 3">
    <name type="scientific">Nonomuraea maheshkhaliensis</name>
    <dbReference type="NCBI Taxonomy" id="419590"/>
    <lineage>
        <taxon>Bacteria</taxon>
        <taxon>Bacillati</taxon>
        <taxon>Actinomycetota</taxon>
        <taxon>Actinomycetes</taxon>
        <taxon>Streptosporangiales</taxon>
        <taxon>Streptosporangiaceae</taxon>
        <taxon>Nonomuraea</taxon>
    </lineage>
</organism>
<evidence type="ECO:0000256" key="1">
    <source>
        <dbReference type="SAM" id="MobiDB-lite"/>
    </source>
</evidence>
<feature type="compositionally biased region" description="Low complexity" evidence="1">
    <location>
        <begin position="181"/>
        <end position="199"/>
    </location>
</feature>
<proteinExistence type="predicted"/>
<reference evidence="3" key="1">
    <citation type="journal article" date="2019" name="Int. J. Syst. Evol. Microbiol.">
        <title>The Global Catalogue of Microorganisms (GCM) 10K type strain sequencing project: providing services to taxonomists for standard genome sequencing and annotation.</title>
        <authorList>
            <consortium name="The Broad Institute Genomics Platform"/>
            <consortium name="The Broad Institute Genome Sequencing Center for Infectious Disease"/>
            <person name="Wu L."/>
            <person name="Ma J."/>
        </authorList>
    </citation>
    <scope>NUCLEOTIDE SEQUENCE [LARGE SCALE GENOMIC DNA]</scope>
    <source>
        <strain evidence="3">JCM 13929</strain>
    </source>
</reference>
<dbReference type="RefSeq" id="WP_346115005.1">
    <property type="nucleotide sequence ID" value="NZ_BAAAMU010000194.1"/>
</dbReference>
<dbReference type="Proteomes" id="UP001500064">
    <property type="component" value="Unassembled WGS sequence"/>
</dbReference>
<feature type="region of interest" description="Disordered" evidence="1">
    <location>
        <begin position="404"/>
        <end position="436"/>
    </location>
</feature>
<feature type="region of interest" description="Disordered" evidence="1">
    <location>
        <begin position="171"/>
        <end position="389"/>
    </location>
</feature>
<dbReference type="Gene3D" id="1.10.287.1060">
    <property type="entry name" value="ESAT-6-like"/>
    <property type="match status" value="1"/>
</dbReference>
<dbReference type="EMBL" id="BAAAMU010000194">
    <property type="protein sequence ID" value="GAA1693560.1"/>
    <property type="molecule type" value="Genomic_DNA"/>
</dbReference>
<evidence type="ECO:0000313" key="3">
    <source>
        <dbReference type="Proteomes" id="UP001500064"/>
    </source>
</evidence>
<dbReference type="SUPFAM" id="SSF140453">
    <property type="entry name" value="EsxAB dimer-like"/>
    <property type="match status" value="1"/>
</dbReference>
<comment type="caution">
    <text evidence="2">The sequence shown here is derived from an EMBL/GenBank/DDBJ whole genome shotgun (WGS) entry which is preliminary data.</text>
</comment>